<dbReference type="Pfam" id="PF00696">
    <property type="entry name" value="AA_kinase"/>
    <property type="match status" value="1"/>
</dbReference>
<reference evidence="2 3" key="1">
    <citation type="journal article" date="2012" name="PLoS ONE">
        <title>The genome characteristics and predicted function of methyl-group oxidation pathway in the obligate aceticlastic methanogens, Methanosaeta spp.</title>
        <authorList>
            <person name="Zhu J."/>
            <person name="Zheng H."/>
            <person name="Ai G."/>
            <person name="Zhang G."/>
            <person name="Liu D."/>
            <person name="Liu X."/>
            <person name="Dong X."/>
        </authorList>
    </citation>
    <scope>NUCLEOTIDE SEQUENCE [LARGE SCALE GENOMIC DNA]</scope>
    <source>
        <strain evidence="2 3">6Ac</strain>
    </source>
</reference>
<dbReference type="Gene3D" id="3.40.1160.10">
    <property type="entry name" value="Acetylglutamate kinase-like"/>
    <property type="match status" value="1"/>
</dbReference>
<keyword evidence="2" id="KW-0808">Transferase</keyword>
<evidence type="ECO:0000313" key="3">
    <source>
        <dbReference type="Proteomes" id="UP000005877"/>
    </source>
</evidence>
<protein>
    <submittedName>
        <fullName evidence="2">Aspartate/glutamate/uridylate kinase</fullName>
    </submittedName>
</protein>
<accession>G7WNB8</accession>
<keyword evidence="3" id="KW-1185">Reference proteome</keyword>
<proteinExistence type="predicted"/>
<dbReference type="HOGENOM" id="CLU_089197_0_0_2"/>
<dbReference type="GeneID" id="12510414"/>
<dbReference type="PIRSF" id="PIRSF004857">
    <property type="entry name" value="Kin_aa_kin"/>
    <property type="match status" value="1"/>
</dbReference>
<evidence type="ECO:0000313" key="2">
    <source>
        <dbReference type="EMBL" id="AET64609.1"/>
    </source>
</evidence>
<dbReference type="KEGG" id="mhi:Mhar_1245"/>
<dbReference type="SUPFAM" id="SSF53633">
    <property type="entry name" value="Carbamate kinase-like"/>
    <property type="match status" value="1"/>
</dbReference>
<dbReference type="RefSeq" id="WP_014586794.1">
    <property type="nucleotide sequence ID" value="NC_017527.1"/>
</dbReference>
<name>G7WNB8_METH6</name>
<dbReference type="AlphaFoldDB" id="G7WNB8"/>
<feature type="domain" description="Aspartate/glutamate/uridylate kinase" evidence="1">
    <location>
        <begin position="3"/>
        <end position="79"/>
    </location>
</feature>
<dbReference type="InterPro" id="IPR011375">
    <property type="entry name" value="MfnE"/>
</dbReference>
<dbReference type="GO" id="GO:0016301">
    <property type="term" value="F:kinase activity"/>
    <property type="evidence" value="ECO:0007669"/>
    <property type="project" value="UniProtKB-KW"/>
</dbReference>
<dbReference type="STRING" id="1110509.Mhar_1245"/>
<dbReference type="PATRIC" id="fig|1110509.7.peg.1380"/>
<dbReference type="InterPro" id="IPR036393">
    <property type="entry name" value="AceGlu_kinase-like_sf"/>
</dbReference>
<dbReference type="Proteomes" id="UP000005877">
    <property type="component" value="Chromosome"/>
</dbReference>
<organism evidence="2 3">
    <name type="scientific">Methanothrix harundinacea (strain 6Ac)</name>
    <name type="common">Methanosaeta harundinacea</name>
    <dbReference type="NCBI Taxonomy" id="1110509"/>
    <lineage>
        <taxon>Archaea</taxon>
        <taxon>Methanobacteriati</taxon>
        <taxon>Methanobacteriota</taxon>
        <taxon>Stenosarchaea group</taxon>
        <taxon>Methanomicrobia</taxon>
        <taxon>Methanotrichales</taxon>
        <taxon>Methanotrichaceae</taxon>
        <taxon>Methanothrix</taxon>
    </lineage>
</organism>
<dbReference type="OrthoDB" id="50461at2157"/>
<gene>
    <name evidence="2" type="ordered locus">Mhar_1245</name>
</gene>
<evidence type="ECO:0000259" key="1">
    <source>
        <dbReference type="Pfam" id="PF00696"/>
    </source>
</evidence>
<keyword evidence="2" id="KW-0418">Kinase</keyword>
<sequence>MNFCVIKIGGSLISVSRDIVRGLGALSGDGEPFLIVPGGGAMADLVRGLYDEYHLSEETAHWMAILAMEEYGRLLADGTGAALTAEISRPASGVWVLLPYRPLLEDDRELRKSWDYTSDAVAALVASRLKVDLVKATDVDGIFLHGRLADEVLAEELIGTETCIDQGSLRILMESGRSCLVLNGTDPDRFIAKLMAGEGGTLIRGRGVGRSGPDVRESLYPGIDQSR</sequence>
<dbReference type="EMBL" id="CP003117">
    <property type="protein sequence ID" value="AET64609.1"/>
    <property type="molecule type" value="Genomic_DNA"/>
</dbReference>
<dbReference type="InterPro" id="IPR001048">
    <property type="entry name" value="Asp/Glu/Uridylate_kinase"/>
</dbReference>